<evidence type="ECO:0000313" key="1">
    <source>
        <dbReference type="EMBL" id="SMB80354.1"/>
    </source>
</evidence>
<proteinExistence type="predicted"/>
<gene>
    <name evidence="1" type="ORF">SAMN00790413_05504</name>
</gene>
<protein>
    <submittedName>
        <fullName evidence="1">Uncharacterized protein</fullName>
    </submittedName>
</protein>
<dbReference type="Proteomes" id="UP000192582">
    <property type="component" value="Unassembled WGS sequence"/>
</dbReference>
<keyword evidence="2" id="KW-1185">Reference proteome</keyword>
<dbReference type="AlphaFoldDB" id="A0A1W1UHX1"/>
<accession>A0A1W1UHX1</accession>
<sequence>MQVFLKKKGLLSNKFVMKMNIGLIMNRQKPKLASGVTITDTVFKVSVFLGSISVSTGLVYLLTRSAP</sequence>
<reference evidence="1 2" key="1">
    <citation type="submission" date="2017-04" db="EMBL/GenBank/DDBJ databases">
        <authorList>
            <person name="Afonso C.L."/>
            <person name="Miller P.J."/>
            <person name="Scott M.A."/>
            <person name="Spackman E."/>
            <person name="Goraichik I."/>
            <person name="Dimitrov K.M."/>
            <person name="Suarez D.L."/>
            <person name="Swayne D.E."/>
        </authorList>
    </citation>
    <scope>NUCLEOTIDE SEQUENCE [LARGE SCALE GENOMIC DNA]</scope>
    <source>
        <strain evidence="1 2">KR-140</strain>
    </source>
</reference>
<organism evidence="1 2">
    <name type="scientific">Deinococcus hopiensis KR-140</name>
    <dbReference type="NCBI Taxonomy" id="695939"/>
    <lineage>
        <taxon>Bacteria</taxon>
        <taxon>Thermotogati</taxon>
        <taxon>Deinococcota</taxon>
        <taxon>Deinococci</taxon>
        <taxon>Deinococcales</taxon>
        <taxon>Deinococcaceae</taxon>
        <taxon>Deinococcus</taxon>
    </lineage>
</organism>
<dbReference type="EMBL" id="FWWU01000004">
    <property type="protein sequence ID" value="SMB80354.1"/>
    <property type="molecule type" value="Genomic_DNA"/>
</dbReference>
<name>A0A1W1UHX1_9DEIO</name>
<evidence type="ECO:0000313" key="2">
    <source>
        <dbReference type="Proteomes" id="UP000192582"/>
    </source>
</evidence>